<accession>A0A0D0IU46</accession>
<organism evidence="1 2">
    <name type="scientific">Prevotella pectinovora</name>
    <dbReference type="NCBI Taxonomy" id="1602169"/>
    <lineage>
        <taxon>Bacteria</taxon>
        <taxon>Pseudomonadati</taxon>
        <taxon>Bacteroidota</taxon>
        <taxon>Bacteroidia</taxon>
        <taxon>Bacteroidales</taxon>
        <taxon>Prevotellaceae</taxon>
        <taxon>Prevotella</taxon>
    </lineage>
</organism>
<comment type="caution">
    <text evidence="1">The sequence shown here is derived from an EMBL/GenBank/DDBJ whole genome shotgun (WGS) entry which is preliminary data.</text>
</comment>
<keyword evidence="2" id="KW-1185">Reference proteome</keyword>
<dbReference type="Pfam" id="PF14053">
    <property type="entry name" value="DUF4248"/>
    <property type="match status" value="1"/>
</dbReference>
<protein>
    <recommendedName>
        <fullName evidence="3">DUF4248 domain-containing protein</fullName>
    </recommendedName>
</protein>
<evidence type="ECO:0008006" key="3">
    <source>
        <dbReference type="Google" id="ProtNLM"/>
    </source>
</evidence>
<dbReference type="EMBL" id="JXQK01000053">
    <property type="protein sequence ID" value="KIP62594.1"/>
    <property type="molecule type" value="Genomic_DNA"/>
</dbReference>
<dbReference type="OrthoDB" id="1029664at2"/>
<gene>
    <name evidence="1" type="ORF">ST44_06655</name>
</gene>
<proteinExistence type="predicted"/>
<dbReference type="Proteomes" id="UP000032046">
    <property type="component" value="Unassembled WGS sequence"/>
</dbReference>
<sequence length="71" mass="8292">MNFKVRAYGRTELAQMYCPNLQPESAFRKLCRWISLEPELSRRLLKNGKMPPVRSFTPAEVKLIVERLGEP</sequence>
<evidence type="ECO:0000313" key="2">
    <source>
        <dbReference type="Proteomes" id="UP000032046"/>
    </source>
</evidence>
<reference evidence="1 2" key="1">
    <citation type="submission" date="2015-01" db="EMBL/GenBank/DDBJ databases">
        <title>Comparative genomics of non-oral Prevotella species.</title>
        <authorList>
            <person name="Accetto T."/>
            <person name="Nograsek B."/>
            <person name="Avgustin G."/>
        </authorList>
    </citation>
    <scope>NUCLEOTIDE SEQUENCE [LARGE SCALE GENOMIC DNA]</scope>
    <source>
        <strain evidence="1 2">P5-119</strain>
    </source>
</reference>
<dbReference type="InterPro" id="IPR025342">
    <property type="entry name" value="DUF4248"/>
</dbReference>
<evidence type="ECO:0000313" key="1">
    <source>
        <dbReference type="EMBL" id="KIP62594.1"/>
    </source>
</evidence>
<name>A0A0D0IU46_9BACT</name>
<dbReference type="AlphaFoldDB" id="A0A0D0IU46"/>